<dbReference type="InterPro" id="IPR001878">
    <property type="entry name" value="Znf_CCHC"/>
</dbReference>
<dbReference type="OrthoDB" id="6435150at2759"/>
<dbReference type="GO" id="GO:0008270">
    <property type="term" value="F:zinc ion binding"/>
    <property type="evidence" value="ECO:0007669"/>
    <property type="project" value="UniProtKB-KW"/>
</dbReference>
<dbReference type="PANTHER" id="PTHR46888">
    <property type="entry name" value="ZINC KNUCKLE DOMAINCONTAINING PROTEIN-RELATED"/>
    <property type="match status" value="1"/>
</dbReference>
<dbReference type="SUPFAM" id="SSF50630">
    <property type="entry name" value="Acid proteases"/>
    <property type="match status" value="1"/>
</dbReference>
<evidence type="ECO:0000313" key="7">
    <source>
        <dbReference type="RefSeq" id="XP_041417073.1"/>
    </source>
</evidence>
<reference evidence="7" key="1">
    <citation type="submission" date="2025-08" db="UniProtKB">
        <authorList>
            <consortium name="RefSeq"/>
        </authorList>
    </citation>
    <scope>IDENTIFICATION</scope>
    <source>
        <strain evidence="7">J_2021</strain>
        <tissue evidence="7">Erythrocytes</tissue>
    </source>
</reference>
<dbReference type="Proteomes" id="UP000186698">
    <property type="component" value="Chromosome 4S"/>
</dbReference>
<sequence>MAAFYKRQTKETLINLCEQRGIDVADKSKEMLICALVEKEQQNYTPESGDYATQDVPVMNSVPGSSQREDSSSCSGQDDRNSSLQASLQLLGSDDPQLRLQLILQYQQAERDAAAAAAAERKAERDAAAAAAAAAAAERQAERDAATAERQHQLELVKLQQQGSHSRSSETQEVRPLINSVDKFPVMDKDGDLDTFLRCFERACRQYHLPREQWVKYLTPGLKGKALDAFVDLPPEFDGDYDAIKNALIKKYHLTPEVYRKRFRTVQRAPTDSYSDVVSSLRTAFRSWLRGLSVTSFECLEDLMIKDQFLHTCPMEVKQFIMDHEPKTADQAAEIADTYAANRMSDHRRTSVPSYKERSTGGTAHNSLQYGENSSFGGSVAAVGQKDTRRCFSCNQMGHVRTDCPQKKEPTSPGQPVVMLVSGKPENLHHHMQSVIVGDKVTQGLRDSGSNFSLVRPEMLNTGDIIPGKTLSIKGVGGSHPKVPVAKVFLDWGAGRGLREVGVTNEIPVNVLLGNDLGYMVTAFVPYDQVSLGPAVLECGHPPQQVIVKSTMQQSNWEGGLGGRSQSQPVPEPVLSQSRDKKGEGEERFPLGVSLVQPGSIPAVRDFQRVIPDPVPKLPEVLSEGQQLRQAQESVQKHEGQVVRTQSRVLVDNATQTGESDGSSGPGIALMPEPVLRGGQVVSTKEEMLTVPGVAPKSDSNKVVFPEVQSIKDKPSGLCQPKTKQVSGDQGGIKGVGGLQLLSMSRPREWEIRDRLEGPSVNKVGGIGQMPEESSDRPLPTMQTCTLSRDSADRGKMGSIPTSNQSSTWDYTDTALKEQDFRPGR</sequence>
<gene>
    <name evidence="7" type="primary">LOC121393225</name>
</gene>
<keyword evidence="1" id="KW-0863">Zinc-finger</keyword>
<feature type="region of interest" description="Disordered" evidence="3">
    <location>
        <begin position="44"/>
        <end position="82"/>
    </location>
</feature>
<name>A0A8J1KK21_XENLA</name>
<evidence type="ECO:0000256" key="2">
    <source>
        <dbReference type="SAM" id="Coils"/>
    </source>
</evidence>
<proteinExistence type="predicted"/>
<dbReference type="PROSITE" id="PS50158">
    <property type="entry name" value="ZF_CCHC"/>
    <property type="match status" value="1"/>
</dbReference>
<keyword evidence="6" id="KW-1185">Reference proteome</keyword>
<organism evidence="6 7">
    <name type="scientific">Xenopus laevis</name>
    <name type="common">African clawed frog</name>
    <dbReference type="NCBI Taxonomy" id="8355"/>
    <lineage>
        <taxon>Eukaryota</taxon>
        <taxon>Metazoa</taxon>
        <taxon>Chordata</taxon>
        <taxon>Craniata</taxon>
        <taxon>Vertebrata</taxon>
        <taxon>Euteleostomi</taxon>
        <taxon>Amphibia</taxon>
        <taxon>Batrachia</taxon>
        <taxon>Anura</taxon>
        <taxon>Pipoidea</taxon>
        <taxon>Pipidae</taxon>
        <taxon>Xenopodinae</taxon>
        <taxon>Xenopus</taxon>
        <taxon>Xenopus</taxon>
    </lineage>
</organism>
<keyword evidence="1" id="KW-0479">Metal-binding</keyword>
<feature type="compositionally biased region" description="Basic and acidic residues" evidence="3">
    <location>
        <begin position="815"/>
        <end position="825"/>
    </location>
</feature>
<feature type="compositionally biased region" description="Polar residues" evidence="3">
    <location>
        <begin position="800"/>
        <end position="811"/>
    </location>
</feature>
<dbReference type="PROSITE" id="PS50804">
    <property type="entry name" value="SCAN_BOX"/>
    <property type="match status" value="1"/>
</dbReference>
<feature type="region of interest" description="Disordered" evidence="3">
    <location>
        <begin position="344"/>
        <end position="370"/>
    </location>
</feature>
<accession>A0A8J1KK21</accession>
<dbReference type="GeneID" id="121393225"/>
<evidence type="ECO:0000259" key="5">
    <source>
        <dbReference type="PROSITE" id="PS50804"/>
    </source>
</evidence>
<feature type="region of interest" description="Disordered" evidence="3">
    <location>
        <begin position="556"/>
        <end position="586"/>
    </location>
</feature>
<feature type="compositionally biased region" description="Basic and acidic residues" evidence="3">
    <location>
        <begin position="67"/>
        <end position="81"/>
    </location>
</feature>
<evidence type="ECO:0000256" key="1">
    <source>
        <dbReference type="PROSITE-ProRule" id="PRU00047"/>
    </source>
</evidence>
<dbReference type="RefSeq" id="XP_041417073.1">
    <property type="nucleotide sequence ID" value="XM_041561139.1"/>
</dbReference>
<dbReference type="GO" id="GO:0003676">
    <property type="term" value="F:nucleic acid binding"/>
    <property type="evidence" value="ECO:0007669"/>
    <property type="project" value="InterPro"/>
</dbReference>
<dbReference type="InterPro" id="IPR038269">
    <property type="entry name" value="SCAN_sf"/>
</dbReference>
<dbReference type="InterPro" id="IPR021109">
    <property type="entry name" value="Peptidase_aspartic_dom_sf"/>
</dbReference>
<keyword evidence="1" id="KW-0862">Zinc</keyword>
<dbReference type="SMART" id="SM00343">
    <property type="entry name" value="ZnF_C2HC"/>
    <property type="match status" value="1"/>
</dbReference>
<feature type="region of interest" description="Disordered" evidence="3">
    <location>
        <begin position="760"/>
        <end position="825"/>
    </location>
</feature>
<dbReference type="SUPFAM" id="SSF47353">
    <property type="entry name" value="Retrovirus capsid dimerization domain-like"/>
    <property type="match status" value="1"/>
</dbReference>
<dbReference type="Pfam" id="PF02023">
    <property type="entry name" value="SCAN"/>
    <property type="match status" value="1"/>
</dbReference>
<dbReference type="AlphaFoldDB" id="A0A8J1KK21"/>
<evidence type="ECO:0000256" key="3">
    <source>
        <dbReference type="SAM" id="MobiDB-lite"/>
    </source>
</evidence>
<feature type="compositionally biased region" description="Basic and acidic residues" evidence="3">
    <location>
        <begin position="344"/>
        <end position="359"/>
    </location>
</feature>
<dbReference type="SUPFAM" id="SSF57756">
    <property type="entry name" value="Retrovirus zinc finger-like domains"/>
    <property type="match status" value="1"/>
</dbReference>
<protein>
    <submittedName>
        <fullName evidence="7">Uncharacterized protein LOC121393225</fullName>
    </submittedName>
</protein>
<dbReference type="KEGG" id="xla:121393225"/>
<dbReference type="InterPro" id="IPR003309">
    <property type="entry name" value="SCAN_dom"/>
</dbReference>
<dbReference type="PANTHER" id="PTHR46888:SF14">
    <property type="entry name" value="71 KDA PROTEIN"/>
    <property type="match status" value="1"/>
</dbReference>
<keyword evidence="2" id="KW-0175">Coiled coil</keyword>
<feature type="domain" description="CCHC-type" evidence="4">
    <location>
        <begin position="389"/>
        <end position="406"/>
    </location>
</feature>
<feature type="domain" description="SCAN box" evidence="5">
    <location>
        <begin position="260"/>
        <end position="337"/>
    </location>
</feature>
<feature type="compositionally biased region" description="Polar residues" evidence="3">
    <location>
        <begin position="360"/>
        <end position="370"/>
    </location>
</feature>
<dbReference type="InterPro" id="IPR036875">
    <property type="entry name" value="Znf_CCHC_sf"/>
</dbReference>
<dbReference type="Pfam" id="PF00098">
    <property type="entry name" value="zf-CCHC"/>
    <property type="match status" value="1"/>
</dbReference>
<dbReference type="Gene3D" id="1.10.4020.10">
    <property type="entry name" value="DNA breaking-rejoining enzymes"/>
    <property type="match status" value="1"/>
</dbReference>
<evidence type="ECO:0000259" key="4">
    <source>
        <dbReference type="PROSITE" id="PS50158"/>
    </source>
</evidence>
<evidence type="ECO:0000313" key="6">
    <source>
        <dbReference type="Proteomes" id="UP000186698"/>
    </source>
</evidence>
<feature type="coiled-coil region" evidence="2">
    <location>
        <begin position="106"/>
        <end position="151"/>
    </location>
</feature>
<dbReference type="Gene3D" id="4.10.60.10">
    <property type="entry name" value="Zinc finger, CCHC-type"/>
    <property type="match status" value="1"/>
</dbReference>